<accession>F6B9Y5</accession>
<dbReference type="PROSITE" id="PS51257">
    <property type="entry name" value="PROKAR_LIPOPROTEIN"/>
    <property type="match status" value="1"/>
</dbReference>
<dbReference type="HOGENOM" id="CLU_129237_0_0_9"/>
<dbReference type="Pfam" id="PF09580">
    <property type="entry name" value="Spore_YhcN_YlaJ"/>
    <property type="match status" value="1"/>
</dbReference>
<dbReference type="EMBL" id="CP002736">
    <property type="protein sequence ID" value="AEF93833.1"/>
    <property type="molecule type" value="Genomic_DNA"/>
</dbReference>
<dbReference type="AlphaFoldDB" id="F6B9Y5"/>
<evidence type="ECO:0000313" key="2">
    <source>
        <dbReference type="EMBL" id="AEF93833.1"/>
    </source>
</evidence>
<keyword evidence="1" id="KW-0732">Signal</keyword>
<evidence type="ECO:0000313" key="3">
    <source>
        <dbReference type="Proteomes" id="UP000009226"/>
    </source>
</evidence>
<feature type="signal peptide" evidence="1">
    <location>
        <begin position="1"/>
        <end position="23"/>
    </location>
</feature>
<proteinExistence type="predicted"/>
<organism evidence="2 3">
    <name type="scientific">Desulfotomaculum nigrificans (strain DSM 14880 / VKM B-2319 / CO-1-SRB)</name>
    <name type="common">Desulfotomaculum carboxydivorans</name>
    <dbReference type="NCBI Taxonomy" id="868595"/>
    <lineage>
        <taxon>Bacteria</taxon>
        <taxon>Bacillati</taxon>
        <taxon>Bacillota</taxon>
        <taxon>Clostridia</taxon>
        <taxon>Eubacteriales</taxon>
        <taxon>Desulfotomaculaceae</taxon>
        <taxon>Desulfotomaculum</taxon>
    </lineage>
</organism>
<dbReference type="RefSeq" id="WP_003540335.1">
    <property type="nucleotide sequence ID" value="NC_015565.1"/>
</dbReference>
<dbReference type="KEGG" id="dca:Desca_0957"/>
<evidence type="ECO:0000256" key="1">
    <source>
        <dbReference type="SAM" id="SignalP"/>
    </source>
</evidence>
<gene>
    <name evidence="2" type="ordered locus">Desca_0957</name>
</gene>
<keyword evidence="2" id="KW-0449">Lipoprotein</keyword>
<dbReference type="STRING" id="868595.Desca_0957"/>
<dbReference type="eggNOG" id="ENOG50331I3">
    <property type="taxonomic scope" value="Bacteria"/>
</dbReference>
<sequence length="150" mass="17141">MMRFLLKLNILLLVISLVGCGLNSPAKKPQDQSPNQQIKQVQFDPQLANDIKKQIKTINGVKDSTVVVMNKEISAAIKVTGFHRFRLKSIKEEVHQKIKDMNKDYTVRVTSDKKLFKQLRQIEKQVEASPQKAPPDIPLQLHKINEDMQG</sequence>
<protein>
    <submittedName>
        <fullName evidence="2">Sporulation lipoprotein YhcN/YlaJ-like protein</fullName>
    </submittedName>
</protein>
<dbReference type="Proteomes" id="UP000009226">
    <property type="component" value="Chromosome"/>
</dbReference>
<dbReference type="InterPro" id="IPR019076">
    <property type="entry name" value="Spore_lipoprot_YhcN/YlaJ-like"/>
</dbReference>
<feature type="chain" id="PRO_5038500701" evidence="1">
    <location>
        <begin position="24"/>
        <end position="150"/>
    </location>
</feature>
<name>F6B9Y5_DESCC</name>
<reference evidence="2 3" key="1">
    <citation type="submission" date="2011-05" db="EMBL/GenBank/DDBJ databases">
        <title>Complete sequence of Desulfotomaculum carboxydivorans CO-1-SRB.</title>
        <authorList>
            <consortium name="US DOE Joint Genome Institute"/>
            <person name="Lucas S."/>
            <person name="Han J."/>
            <person name="Lapidus A."/>
            <person name="Cheng J.-F."/>
            <person name="Goodwin L."/>
            <person name="Pitluck S."/>
            <person name="Peters L."/>
            <person name="Mikhailova N."/>
            <person name="Lu M."/>
            <person name="Han C."/>
            <person name="Tapia R."/>
            <person name="Land M."/>
            <person name="Hauser L."/>
            <person name="Kyrpides N."/>
            <person name="Ivanova N."/>
            <person name="Pagani I."/>
            <person name="Stams A."/>
            <person name="Plugge C."/>
            <person name="Muyzer G."/>
            <person name="Kuever J."/>
            <person name="Parshina S."/>
            <person name="Ivanova A."/>
            <person name="Nazina T."/>
            <person name="Woyke T."/>
        </authorList>
    </citation>
    <scope>NUCLEOTIDE SEQUENCE [LARGE SCALE GENOMIC DNA]</scope>
    <source>
        <strain evidence="3">DSM 14880 / VKM B-2319 / CO-1-SRB</strain>
    </source>
</reference>
<keyword evidence="3" id="KW-1185">Reference proteome</keyword>